<keyword evidence="6 7" id="KW-0414">Isoprene biosynthesis</keyword>
<dbReference type="AlphaFoldDB" id="A0A831W3A8"/>
<comment type="caution">
    <text evidence="9">The sequence shown here is derived from an EMBL/GenBank/DDBJ whole genome shotgun (WGS) entry which is preliminary data.</text>
</comment>
<evidence type="ECO:0000256" key="1">
    <source>
        <dbReference type="ARBA" id="ARBA00017473"/>
    </source>
</evidence>
<comment type="similarity">
    <text evidence="7">Belongs to the GHMP kinase family. IspE subfamily.</text>
</comment>
<comment type="pathway">
    <text evidence="7">Isoprenoid biosynthesis; isopentenyl diphosphate biosynthesis via DXP pathway; isopentenyl diphosphate from 1-deoxy-D-xylulose 5-phosphate: step 3/6.</text>
</comment>
<keyword evidence="3 7" id="KW-0547">Nucleotide-binding</keyword>
<feature type="active site" evidence="7">
    <location>
        <position position="138"/>
    </location>
</feature>
<evidence type="ECO:0000256" key="2">
    <source>
        <dbReference type="ARBA" id="ARBA00022679"/>
    </source>
</evidence>
<gene>
    <name evidence="7" type="primary">ispE</name>
    <name evidence="9" type="ORF">ENI96_08405</name>
</gene>
<keyword evidence="4 7" id="KW-0418">Kinase</keyword>
<name>A0A831W3A8_9GAMM</name>
<evidence type="ECO:0000256" key="5">
    <source>
        <dbReference type="ARBA" id="ARBA00022840"/>
    </source>
</evidence>
<dbReference type="Pfam" id="PF00288">
    <property type="entry name" value="GHMP_kinases_N"/>
    <property type="match status" value="1"/>
</dbReference>
<comment type="catalytic activity">
    <reaction evidence="7">
        <text>4-CDP-2-C-methyl-D-erythritol + ATP = 4-CDP-2-C-methyl-D-erythritol 2-phosphate + ADP + H(+)</text>
        <dbReference type="Rhea" id="RHEA:18437"/>
        <dbReference type="ChEBI" id="CHEBI:15378"/>
        <dbReference type="ChEBI" id="CHEBI:30616"/>
        <dbReference type="ChEBI" id="CHEBI:57823"/>
        <dbReference type="ChEBI" id="CHEBI:57919"/>
        <dbReference type="ChEBI" id="CHEBI:456216"/>
        <dbReference type="EC" id="2.7.1.148"/>
    </reaction>
</comment>
<dbReference type="UniPathway" id="UPA00056">
    <property type="reaction ID" value="UER00094"/>
</dbReference>
<dbReference type="InterPro" id="IPR020568">
    <property type="entry name" value="Ribosomal_Su5_D2-typ_SF"/>
</dbReference>
<comment type="function">
    <text evidence="7">Catalyzes the phosphorylation of the position 2 hydroxy group of 4-diphosphocytidyl-2C-methyl-D-erythritol.</text>
</comment>
<keyword evidence="5 7" id="KW-0067">ATP-binding</keyword>
<evidence type="ECO:0000256" key="7">
    <source>
        <dbReference type="HAMAP-Rule" id="MF_00061"/>
    </source>
</evidence>
<sequence length="280" mass="30841">MSERAEYWPAPAKLNLMLRVVGRRPDGYHLLQTVFQFLDHGDRLRFRLRDDGRILRPGDIDGVAEADDLVVRAARLLQQVAGVSRGVEIGLDKRLPMGAGLGGGSSDAATTLVALNRLWGCGLDRAALARLGLRLGADVPVFVHGFAAWAEGVGERLQPVDLPEPWYLVLVPPCHVSTAVVFADPRLTRDSPRITIRDFLAGSRENDCVSVVRRRFPAVAEAMEWLGRFAEPQLTGTGAGVFACFPDEMSARAVWKKAAERYPAFVARGRNLSPLREREH</sequence>
<dbReference type="InterPro" id="IPR036554">
    <property type="entry name" value="GHMP_kinase_C_sf"/>
</dbReference>
<evidence type="ECO:0000259" key="8">
    <source>
        <dbReference type="Pfam" id="PF00288"/>
    </source>
</evidence>
<feature type="active site" evidence="7">
    <location>
        <position position="13"/>
    </location>
</feature>
<organism evidence="9">
    <name type="scientific">Sedimenticola thiotaurini</name>
    <dbReference type="NCBI Taxonomy" id="1543721"/>
    <lineage>
        <taxon>Bacteria</taxon>
        <taxon>Pseudomonadati</taxon>
        <taxon>Pseudomonadota</taxon>
        <taxon>Gammaproteobacteria</taxon>
        <taxon>Chromatiales</taxon>
        <taxon>Sedimenticolaceae</taxon>
        <taxon>Sedimenticola</taxon>
    </lineage>
</organism>
<proteinExistence type="inferred from homology"/>
<dbReference type="GO" id="GO:0050515">
    <property type="term" value="F:4-(cytidine 5'-diphospho)-2-C-methyl-D-erythritol kinase activity"/>
    <property type="evidence" value="ECO:0007669"/>
    <property type="project" value="UniProtKB-UniRule"/>
</dbReference>
<dbReference type="InterPro" id="IPR004424">
    <property type="entry name" value="IspE"/>
</dbReference>
<evidence type="ECO:0000313" key="9">
    <source>
        <dbReference type="EMBL" id="HEB96439.1"/>
    </source>
</evidence>
<dbReference type="PANTHER" id="PTHR43527">
    <property type="entry name" value="4-DIPHOSPHOCYTIDYL-2-C-METHYL-D-ERYTHRITOL KINASE, CHLOROPLASTIC"/>
    <property type="match status" value="1"/>
</dbReference>
<dbReference type="NCBIfam" id="TIGR00154">
    <property type="entry name" value="ispE"/>
    <property type="match status" value="1"/>
</dbReference>
<dbReference type="EMBL" id="DRKP01000095">
    <property type="protein sequence ID" value="HEB96439.1"/>
    <property type="molecule type" value="Genomic_DNA"/>
</dbReference>
<evidence type="ECO:0000256" key="4">
    <source>
        <dbReference type="ARBA" id="ARBA00022777"/>
    </source>
</evidence>
<feature type="binding site" evidence="7">
    <location>
        <begin position="96"/>
        <end position="106"/>
    </location>
    <ligand>
        <name>ATP</name>
        <dbReference type="ChEBI" id="CHEBI:30616"/>
    </ligand>
</feature>
<dbReference type="GO" id="GO:0019288">
    <property type="term" value="P:isopentenyl diphosphate biosynthetic process, methylerythritol 4-phosphate pathway"/>
    <property type="evidence" value="ECO:0007669"/>
    <property type="project" value="UniProtKB-UniRule"/>
</dbReference>
<keyword evidence="2 7" id="KW-0808">Transferase</keyword>
<dbReference type="EC" id="2.7.1.148" evidence="7"/>
<dbReference type="Gene3D" id="3.30.230.10">
    <property type="match status" value="1"/>
</dbReference>
<dbReference type="InterPro" id="IPR006204">
    <property type="entry name" value="GHMP_kinase_N_dom"/>
</dbReference>
<protein>
    <recommendedName>
        <fullName evidence="1 7">4-diphosphocytidyl-2-C-methyl-D-erythritol kinase</fullName>
        <shortName evidence="7">CMK</shortName>
        <ecNumber evidence="7">2.7.1.148</ecNumber>
    </recommendedName>
    <alternativeName>
        <fullName evidence="7">4-(cytidine-5'-diphospho)-2-C-methyl-D-erythritol kinase</fullName>
    </alternativeName>
</protein>
<dbReference type="PANTHER" id="PTHR43527:SF2">
    <property type="entry name" value="4-DIPHOSPHOCYTIDYL-2-C-METHYL-D-ERYTHRITOL KINASE, CHLOROPLASTIC"/>
    <property type="match status" value="1"/>
</dbReference>
<dbReference type="Proteomes" id="UP000886251">
    <property type="component" value="Unassembled WGS sequence"/>
</dbReference>
<dbReference type="GO" id="GO:0016114">
    <property type="term" value="P:terpenoid biosynthetic process"/>
    <property type="evidence" value="ECO:0007669"/>
    <property type="project" value="UniProtKB-UniRule"/>
</dbReference>
<evidence type="ECO:0000256" key="3">
    <source>
        <dbReference type="ARBA" id="ARBA00022741"/>
    </source>
</evidence>
<dbReference type="GO" id="GO:0005524">
    <property type="term" value="F:ATP binding"/>
    <property type="evidence" value="ECO:0007669"/>
    <property type="project" value="UniProtKB-UniRule"/>
</dbReference>
<dbReference type="SUPFAM" id="SSF54211">
    <property type="entry name" value="Ribosomal protein S5 domain 2-like"/>
    <property type="match status" value="1"/>
</dbReference>
<dbReference type="SUPFAM" id="SSF55060">
    <property type="entry name" value="GHMP Kinase, C-terminal domain"/>
    <property type="match status" value="1"/>
</dbReference>
<accession>A0A831W3A8</accession>
<feature type="domain" description="GHMP kinase N-terminal" evidence="8">
    <location>
        <begin position="69"/>
        <end position="145"/>
    </location>
</feature>
<evidence type="ECO:0000256" key="6">
    <source>
        <dbReference type="ARBA" id="ARBA00023229"/>
    </source>
</evidence>
<dbReference type="PIRSF" id="PIRSF010376">
    <property type="entry name" value="IspE"/>
    <property type="match status" value="1"/>
</dbReference>
<dbReference type="HAMAP" id="MF_00061">
    <property type="entry name" value="IspE"/>
    <property type="match status" value="1"/>
</dbReference>
<reference evidence="9" key="1">
    <citation type="journal article" date="2020" name="mSystems">
        <title>Genome- and Community-Level Interaction Insights into Carbon Utilization and Element Cycling Functions of Hydrothermarchaeota in Hydrothermal Sediment.</title>
        <authorList>
            <person name="Zhou Z."/>
            <person name="Liu Y."/>
            <person name="Xu W."/>
            <person name="Pan J."/>
            <person name="Luo Z.H."/>
            <person name="Li M."/>
        </authorList>
    </citation>
    <scope>NUCLEOTIDE SEQUENCE [LARGE SCALE GENOMIC DNA]</scope>
    <source>
        <strain evidence="9">HyVt-443</strain>
    </source>
</reference>
<dbReference type="Gene3D" id="3.30.70.890">
    <property type="entry name" value="GHMP kinase, C-terminal domain"/>
    <property type="match status" value="1"/>
</dbReference>
<dbReference type="InterPro" id="IPR014721">
    <property type="entry name" value="Ribsml_uS5_D2-typ_fold_subgr"/>
</dbReference>